<dbReference type="AlphaFoldDB" id="A0A9D9DFE3"/>
<feature type="chain" id="PRO_5038956122" evidence="1">
    <location>
        <begin position="21"/>
        <end position="105"/>
    </location>
</feature>
<evidence type="ECO:0000313" key="3">
    <source>
        <dbReference type="Proteomes" id="UP000823630"/>
    </source>
</evidence>
<keyword evidence="1" id="KW-0732">Signal</keyword>
<organism evidence="2 3">
    <name type="scientific">Candidatus Enterousia avistercoris</name>
    <dbReference type="NCBI Taxonomy" id="2840788"/>
    <lineage>
        <taxon>Bacteria</taxon>
        <taxon>Pseudomonadati</taxon>
        <taxon>Pseudomonadota</taxon>
        <taxon>Alphaproteobacteria</taxon>
        <taxon>Candidatus Enterousia</taxon>
    </lineage>
</organism>
<reference evidence="2" key="2">
    <citation type="journal article" date="2021" name="PeerJ">
        <title>Extensive microbial diversity within the chicken gut microbiome revealed by metagenomics and culture.</title>
        <authorList>
            <person name="Gilroy R."/>
            <person name="Ravi A."/>
            <person name="Getino M."/>
            <person name="Pursley I."/>
            <person name="Horton D.L."/>
            <person name="Alikhan N.F."/>
            <person name="Baker D."/>
            <person name="Gharbi K."/>
            <person name="Hall N."/>
            <person name="Watson M."/>
            <person name="Adriaenssens E.M."/>
            <person name="Foster-Nyarko E."/>
            <person name="Jarju S."/>
            <person name="Secka A."/>
            <person name="Antonio M."/>
            <person name="Oren A."/>
            <person name="Chaudhuri R.R."/>
            <person name="La Ragione R."/>
            <person name="Hildebrand F."/>
            <person name="Pallen M.J."/>
        </authorList>
    </citation>
    <scope>NUCLEOTIDE SEQUENCE</scope>
    <source>
        <strain evidence="2">8207</strain>
    </source>
</reference>
<gene>
    <name evidence="2" type="ORF">IAC69_02795</name>
</gene>
<reference evidence="2" key="1">
    <citation type="submission" date="2020-10" db="EMBL/GenBank/DDBJ databases">
        <authorList>
            <person name="Gilroy R."/>
        </authorList>
    </citation>
    <scope>NUCLEOTIDE SEQUENCE</scope>
    <source>
        <strain evidence="2">8207</strain>
    </source>
</reference>
<sequence>MKKLLYSLFIALAFISTANAYQLLSSKELGKNDAKNQTVVVKCTTDTGKVSNQTCTLRRYAKCSGTGTKKKCSGWQAWQDLRTPGKKYSDWRSAASACCRAKGLR</sequence>
<comment type="caution">
    <text evidence="2">The sequence shown here is derived from an EMBL/GenBank/DDBJ whole genome shotgun (WGS) entry which is preliminary data.</text>
</comment>
<evidence type="ECO:0000256" key="1">
    <source>
        <dbReference type="SAM" id="SignalP"/>
    </source>
</evidence>
<dbReference type="EMBL" id="JADINC010000044">
    <property type="protein sequence ID" value="MBO8425386.1"/>
    <property type="molecule type" value="Genomic_DNA"/>
</dbReference>
<accession>A0A9D9DFE3</accession>
<name>A0A9D9DFE3_9PROT</name>
<protein>
    <submittedName>
        <fullName evidence="2">Uncharacterized protein</fullName>
    </submittedName>
</protein>
<feature type="signal peptide" evidence="1">
    <location>
        <begin position="1"/>
        <end position="20"/>
    </location>
</feature>
<dbReference type="Proteomes" id="UP000823630">
    <property type="component" value="Unassembled WGS sequence"/>
</dbReference>
<proteinExistence type="predicted"/>
<evidence type="ECO:0000313" key="2">
    <source>
        <dbReference type="EMBL" id="MBO8425386.1"/>
    </source>
</evidence>